<dbReference type="Proteomes" id="UP001457282">
    <property type="component" value="Unassembled WGS sequence"/>
</dbReference>
<comment type="similarity">
    <text evidence="1">Belongs to the STXBP/unc-18/SEC1 family.</text>
</comment>
<dbReference type="AlphaFoldDB" id="A0AAW1YMW3"/>
<gene>
    <name evidence="2" type="ORF">M0R45_005452</name>
</gene>
<keyword evidence="3" id="KW-1185">Reference proteome</keyword>
<dbReference type="Gene3D" id="3.90.830.10">
    <property type="entry name" value="Syntaxin Binding Protein 1, Chain A, domain 2"/>
    <property type="match status" value="1"/>
</dbReference>
<dbReference type="SUPFAM" id="SSF56815">
    <property type="entry name" value="Sec1/munc18-like (SM) proteins"/>
    <property type="match status" value="1"/>
</dbReference>
<dbReference type="InterPro" id="IPR036045">
    <property type="entry name" value="Sec1-like_sf"/>
</dbReference>
<evidence type="ECO:0000313" key="2">
    <source>
        <dbReference type="EMBL" id="KAK9949944.1"/>
    </source>
</evidence>
<evidence type="ECO:0000313" key="3">
    <source>
        <dbReference type="Proteomes" id="UP001457282"/>
    </source>
</evidence>
<protein>
    <submittedName>
        <fullName evidence="2">Uncharacterized protein</fullName>
    </submittedName>
</protein>
<dbReference type="EMBL" id="JBEDUW010000001">
    <property type="protein sequence ID" value="KAK9949944.1"/>
    <property type="molecule type" value="Genomic_DNA"/>
</dbReference>
<accession>A0AAW1YMW3</accession>
<sequence length="182" mass="21129">MAETCELLVLDRSVDQIAPIIHEWTYDAMCHDLLNMEGNKYVHEVPSKTGGLPEKKVVLLEEHDPVWLELRHEHIKVVMERLNEKITNFYSKNKAARFQNSRDALSRELSTRELKEITEALPEYIKQKEKPSLHAEIARKINKVIKDLRLPELAQLEQDLVLGYKGIKDVVKYLTTEDGKQS</sequence>
<reference evidence="2 3" key="1">
    <citation type="journal article" date="2023" name="G3 (Bethesda)">
        <title>A chromosome-length genome assembly and annotation of blackberry (Rubus argutus, cv. 'Hillquist').</title>
        <authorList>
            <person name="Bruna T."/>
            <person name="Aryal R."/>
            <person name="Dudchenko O."/>
            <person name="Sargent D.J."/>
            <person name="Mead D."/>
            <person name="Buti M."/>
            <person name="Cavallini A."/>
            <person name="Hytonen T."/>
            <person name="Andres J."/>
            <person name="Pham M."/>
            <person name="Weisz D."/>
            <person name="Mascagni F."/>
            <person name="Usai G."/>
            <person name="Natali L."/>
            <person name="Bassil N."/>
            <person name="Fernandez G.E."/>
            <person name="Lomsadze A."/>
            <person name="Armour M."/>
            <person name="Olukolu B."/>
            <person name="Poorten T."/>
            <person name="Britton C."/>
            <person name="Davik J."/>
            <person name="Ashrafi H."/>
            <person name="Aiden E.L."/>
            <person name="Borodovsky M."/>
            <person name="Worthington M."/>
        </authorList>
    </citation>
    <scope>NUCLEOTIDE SEQUENCE [LARGE SCALE GENOMIC DNA]</scope>
    <source>
        <strain evidence="2">PI 553951</strain>
    </source>
</reference>
<dbReference type="PANTHER" id="PTHR11679">
    <property type="entry name" value="VESICLE PROTEIN SORTING-ASSOCIATED"/>
    <property type="match status" value="1"/>
</dbReference>
<dbReference type="InterPro" id="IPR043127">
    <property type="entry name" value="Sec-1-like_dom3a"/>
</dbReference>
<evidence type="ECO:0000256" key="1">
    <source>
        <dbReference type="ARBA" id="ARBA00009884"/>
    </source>
</evidence>
<dbReference type="Pfam" id="PF00995">
    <property type="entry name" value="Sec1"/>
    <property type="match status" value="1"/>
</dbReference>
<comment type="caution">
    <text evidence="2">The sequence shown here is derived from an EMBL/GenBank/DDBJ whole genome shotgun (WGS) entry which is preliminary data.</text>
</comment>
<dbReference type="InterPro" id="IPR001619">
    <property type="entry name" value="Sec1-like"/>
</dbReference>
<dbReference type="GO" id="GO:0016192">
    <property type="term" value="P:vesicle-mediated transport"/>
    <property type="evidence" value="ECO:0007669"/>
    <property type="project" value="InterPro"/>
</dbReference>
<organism evidence="2 3">
    <name type="scientific">Rubus argutus</name>
    <name type="common">Southern blackberry</name>
    <dbReference type="NCBI Taxonomy" id="59490"/>
    <lineage>
        <taxon>Eukaryota</taxon>
        <taxon>Viridiplantae</taxon>
        <taxon>Streptophyta</taxon>
        <taxon>Embryophyta</taxon>
        <taxon>Tracheophyta</taxon>
        <taxon>Spermatophyta</taxon>
        <taxon>Magnoliopsida</taxon>
        <taxon>eudicotyledons</taxon>
        <taxon>Gunneridae</taxon>
        <taxon>Pentapetalae</taxon>
        <taxon>rosids</taxon>
        <taxon>fabids</taxon>
        <taxon>Rosales</taxon>
        <taxon>Rosaceae</taxon>
        <taxon>Rosoideae</taxon>
        <taxon>Rosoideae incertae sedis</taxon>
        <taxon>Rubus</taxon>
    </lineage>
</organism>
<name>A0AAW1YMW3_RUBAR</name>
<proteinExistence type="inferred from homology"/>